<feature type="compositionally biased region" description="Polar residues" evidence="1">
    <location>
        <begin position="175"/>
        <end position="188"/>
    </location>
</feature>
<dbReference type="AlphaFoldDB" id="A0A815GCT4"/>
<feature type="compositionally biased region" description="Low complexity" evidence="1">
    <location>
        <begin position="905"/>
        <end position="914"/>
    </location>
</feature>
<feature type="compositionally biased region" description="Basic and acidic residues" evidence="1">
    <location>
        <begin position="495"/>
        <end position="507"/>
    </location>
</feature>
<sequence length="1034" mass="117028">MTESADTTTNYLPSDNTNNDNTIDLYVVSRHRHEQIQSDFGLLDDDSEDNLTILDLRPIRKSDYDLSIFDELVQQCDAVLCSSIFHEKSKQLTTATKNSHPSGLMATTLAGMTNDYQRRFQCSLQKLNIPSWYNDSAPSFKKCSKPTATSASHYSREVHRTPEIIHVQRPHSYRSYRSSKGTSPSPSIHSWHPQHMIDGMNFSPLLPSSSTSTSRRHHQQQQQQHEKGIERVSKSSHWYQPAQFVIQTRNDQISTSKKPSIRQVTSKSNYYDIPKRHYDDQLTIKIKSDRNRQTNIRSDIHVDEQIHHLMDDTNFADVKSTTTYENNTRSTDNHSLTNDKQHDDQRINLNGFQTMSLADEKLAFGRVELEDVTDEEENDKRPPTNNIHTVEEIDDDKKNMLLERLAVDLVDSILNDVLHFKEFQQEPDIDADIRELSDDENALRELDENDVNGPDEFIVFSTKAETLADSSDQPNQISTSIPRGSLNRLYTFSRSSDDGTAHSKQSPDQESPTSTLMIADNELLTTNSLLNTNPDQSTNTEVYFEQTHPDNSLPIYRSHIQKRHINLGRYYDGMMRAGTSQIPTHDLRCNLFSNNIVPHVSTDGITEETVRQGRLLLDSIPNDTHLNKNISENSHEPPPPIRSILKNTRFALTDEFQPDDHILRIEEDERASPRRLVTTTITEEYRRVQRKTIEDIDESNLTLDVSEDVCRDSGYSSNQERSNIHQTLVPSVSRKNQSPYELLSDCYSGYSYIRSDFLVPTKSPLISIVSSIPSTTDEAYESEQTATTSPRSPTMSSSTATTAITHHIHPNLEHEFEYPSPPPPVPDRRLKPAHLRPSPPPTKPRTHIPAKTNHNTAKKIKTNKPSPLEVIQHIIESTTDDPTSSAARTLSSRHYCGSIPLSNESTTTSSTPSSAINTKTDDSSKNNSKTINSGTSSTDHDDNQKITFTRSSLSSLNMSKINKKPSSTYFDETTNGLAIRISASSSDERDSGNKQNLNRIPRPKADKSIEGMVKNRPMSENLNSHRSSVYETSV</sequence>
<dbReference type="OrthoDB" id="10017634at2759"/>
<keyword evidence="4" id="KW-1185">Reference proteome</keyword>
<feature type="region of interest" description="Disordered" evidence="1">
    <location>
        <begin position="712"/>
        <end position="735"/>
    </location>
</feature>
<feature type="compositionally biased region" description="Polar residues" evidence="1">
    <location>
        <begin position="1018"/>
        <end position="1034"/>
    </location>
</feature>
<dbReference type="EMBL" id="CAJNOR010004464">
    <property type="protein sequence ID" value="CAF1504270.1"/>
    <property type="molecule type" value="Genomic_DNA"/>
</dbReference>
<feature type="region of interest" description="Disordered" evidence="1">
    <location>
        <begin position="774"/>
        <end position="798"/>
    </location>
</feature>
<feature type="compositionally biased region" description="Polar residues" evidence="1">
    <location>
        <begin position="468"/>
        <end position="494"/>
    </location>
</feature>
<evidence type="ECO:0000313" key="5">
    <source>
        <dbReference type="Proteomes" id="UP000663852"/>
    </source>
</evidence>
<evidence type="ECO:0000313" key="3">
    <source>
        <dbReference type="EMBL" id="CAF1504270.1"/>
    </source>
</evidence>
<comment type="caution">
    <text evidence="2">The sequence shown here is derived from an EMBL/GenBank/DDBJ whole genome shotgun (WGS) entry which is preliminary data.</text>
</comment>
<proteinExistence type="predicted"/>
<name>A0A815GCT4_ADIRI</name>
<feature type="region of interest" description="Disordered" evidence="1">
    <location>
        <begin position="168"/>
        <end position="234"/>
    </location>
</feature>
<feature type="compositionally biased region" description="Low complexity" evidence="1">
    <location>
        <begin position="785"/>
        <end position="798"/>
    </location>
</feature>
<feature type="region of interest" description="Disordered" evidence="1">
    <location>
        <begin position="981"/>
        <end position="1034"/>
    </location>
</feature>
<evidence type="ECO:0000313" key="4">
    <source>
        <dbReference type="Proteomes" id="UP000663828"/>
    </source>
</evidence>
<feature type="region of interest" description="Disordered" evidence="1">
    <location>
        <begin position="897"/>
        <end position="946"/>
    </location>
</feature>
<feature type="compositionally biased region" description="Low complexity" evidence="1">
    <location>
        <begin position="203"/>
        <end position="213"/>
    </location>
</feature>
<dbReference type="Proteomes" id="UP000663852">
    <property type="component" value="Unassembled WGS sequence"/>
</dbReference>
<feature type="region of interest" description="Disordered" evidence="1">
    <location>
        <begin position="468"/>
        <end position="514"/>
    </location>
</feature>
<dbReference type="Proteomes" id="UP000663828">
    <property type="component" value="Unassembled WGS sequence"/>
</dbReference>
<evidence type="ECO:0000313" key="2">
    <source>
        <dbReference type="EMBL" id="CAF1337146.1"/>
    </source>
</evidence>
<evidence type="ECO:0000256" key="1">
    <source>
        <dbReference type="SAM" id="MobiDB-lite"/>
    </source>
</evidence>
<protein>
    <submittedName>
        <fullName evidence="2">Uncharacterized protein</fullName>
    </submittedName>
</protein>
<organism evidence="2 5">
    <name type="scientific">Adineta ricciae</name>
    <name type="common">Rotifer</name>
    <dbReference type="NCBI Taxonomy" id="249248"/>
    <lineage>
        <taxon>Eukaryota</taxon>
        <taxon>Metazoa</taxon>
        <taxon>Spiralia</taxon>
        <taxon>Gnathifera</taxon>
        <taxon>Rotifera</taxon>
        <taxon>Eurotatoria</taxon>
        <taxon>Bdelloidea</taxon>
        <taxon>Adinetida</taxon>
        <taxon>Adinetidae</taxon>
        <taxon>Adineta</taxon>
    </lineage>
</organism>
<feature type="compositionally biased region" description="Polar residues" evidence="1">
    <location>
        <begin position="714"/>
        <end position="735"/>
    </location>
</feature>
<gene>
    <name evidence="2" type="ORF">EDS130_LOCUS32523</name>
    <name evidence="3" type="ORF">XAT740_LOCUS39845</name>
</gene>
<accession>A0A815GCT4</accession>
<dbReference type="EMBL" id="CAJNOJ010000250">
    <property type="protein sequence ID" value="CAF1337146.1"/>
    <property type="molecule type" value="Genomic_DNA"/>
</dbReference>
<feature type="compositionally biased region" description="Polar residues" evidence="1">
    <location>
        <begin position="925"/>
        <end position="937"/>
    </location>
</feature>
<reference evidence="2" key="1">
    <citation type="submission" date="2021-02" db="EMBL/GenBank/DDBJ databases">
        <authorList>
            <person name="Nowell W R."/>
        </authorList>
    </citation>
    <scope>NUCLEOTIDE SEQUENCE</scope>
</reference>
<feature type="region of interest" description="Disordered" evidence="1">
    <location>
        <begin position="813"/>
        <end position="864"/>
    </location>
</feature>
<feature type="compositionally biased region" description="Basic and acidic residues" evidence="1">
    <location>
        <begin position="224"/>
        <end position="233"/>
    </location>
</feature>